<evidence type="ECO:0000313" key="1">
    <source>
        <dbReference type="EMBL" id="KAK3704426.1"/>
    </source>
</evidence>
<accession>A0ACC3MVV3</accession>
<gene>
    <name evidence="1" type="primary">rad17_2</name>
    <name evidence="1" type="ORF">LTR37_013849</name>
</gene>
<dbReference type="Proteomes" id="UP001281147">
    <property type="component" value="Unassembled WGS sequence"/>
</dbReference>
<protein>
    <submittedName>
        <fullName evidence="1">RFC checkpoint protein Rad17</fullName>
    </submittedName>
</protein>
<organism evidence="1 2">
    <name type="scientific">Vermiconidia calcicola</name>
    <dbReference type="NCBI Taxonomy" id="1690605"/>
    <lineage>
        <taxon>Eukaryota</taxon>
        <taxon>Fungi</taxon>
        <taxon>Dikarya</taxon>
        <taxon>Ascomycota</taxon>
        <taxon>Pezizomycotina</taxon>
        <taxon>Dothideomycetes</taxon>
        <taxon>Dothideomycetidae</taxon>
        <taxon>Mycosphaerellales</taxon>
        <taxon>Extremaceae</taxon>
        <taxon>Vermiconidia</taxon>
    </lineage>
</organism>
<keyword evidence="2" id="KW-1185">Reference proteome</keyword>
<sequence length="856" mass="92936">MGQPRASRRKIIAISSDEEDEYENEALPSDPSEGEKPAKPQKQSTGKLKPVKKSSKAHQPKPPTSTQNGSSQKSPGKSPGKSKASKTKNKPVAKDEPKANGGRTIFSFFNAATQRQTSSQLSASPEKRSTPQEQTEAIHDDSEDGKGSDLQLAKGSSTALALGKRKVHQGESFESETGVPPASQKFRKTNSGDRMSSLSIFNEDKRPWTEQFAPKDLTELAVHKKKVSDVRQWLELALNGRRQRALVLKGAAGTGKTTTLRLLAQDLGLRITEWKNPAGVDLTAEGSLSTAAQFEEFVSRAGRSGGLQFVSSDAEAPGATKSNLVEDRGPSHGNAQLLLVEEFPNTFSRTSSTLQSFRSAISQYLSSPTLVDGVQPTPIVMVISETLLSTNTALADSFTAHRLLGPELNNHPYLDTIEFNAVAPTILTKAMETIVVKEARKSGRRRTPGSQVLKHLAENGDVRSAVGSLEFLCLRGDDENAWSSKVTFTKQKRSKTEAALTQAESEALRLISNRESTLGIFHAVGKVVYNKRIDSPSIPHPPPWLPQHRRTKVPENDVGEMIDELGTDTSTFIAALHENYALSCGGTSSEDALDSMLGCIGDISDADLLSIDRFSFGTRAFSGSATDSLRQDEMAFQVAVRGLLFSLPHPVHRSLPADGKRGDAHRMFYPAYLKLWKKREEIEGVLELLTSKFQTGSLAGPSRDVAKAASNPKGVESWKTNQSLDTGSTDESSESVVLTTTNSAKTEMLIERLPYMSQVMGSKTGNRSLADQIARVTRVGGSAPIDEDDEADVEEDELNGAEQWTTDRPEGEGIKKPTKKRKIAQSKLATEGGGLAIPIESRVEKLVLEYDDIVDD</sequence>
<dbReference type="EMBL" id="JAUTXU010000139">
    <property type="protein sequence ID" value="KAK3704426.1"/>
    <property type="molecule type" value="Genomic_DNA"/>
</dbReference>
<evidence type="ECO:0000313" key="2">
    <source>
        <dbReference type="Proteomes" id="UP001281147"/>
    </source>
</evidence>
<reference evidence="1" key="1">
    <citation type="submission" date="2023-07" db="EMBL/GenBank/DDBJ databases">
        <title>Black Yeasts Isolated from many extreme environments.</title>
        <authorList>
            <person name="Coleine C."/>
            <person name="Stajich J.E."/>
            <person name="Selbmann L."/>
        </authorList>
    </citation>
    <scope>NUCLEOTIDE SEQUENCE</scope>
    <source>
        <strain evidence="1">CCFEE 5714</strain>
    </source>
</reference>
<proteinExistence type="predicted"/>
<comment type="caution">
    <text evidence="1">The sequence shown here is derived from an EMBL/GenBank/DDBJ whole genome shotgun (WGS) entry which is preliminary data.</text>
</comment>
<name>A0ACC3MVV3_9PEZI</name>